<evidence type="ECO:0000313" key="2">
    <source>
        <dbReference type="Proteomes" id="UP000521872"/>
    </source>
</evidence>
<sequence length="545" mass="62682">MQASRHRALMPILHDDLLWDIFLLNTHPDFTYHDSDFPVIESGYRPLTTARHCSQVCRQWRSIYLSSPSIWGRLIYLDSLQQQKDDWWKEVVARTGEASLWVYGEAWPRNMLDFPFPFLQKNWRRVQRLFITDNSNSGSITLSPLDRQKMWAFLKEPAPRLESIRICMSGSVTTLPVCQLSDDCPLLRSFGIFDGTYKFPINTSWLRNLSSVAFPHSCTTEEILNALRRMPELVCVTISNFAGTDSEISNHQGYPQIILPKLRMLALRGNLRTAGIVLQCIKPSADCCITITRLLNVRVPGGDHLEEYEQYEKGLTSHVMSYFSQHPPSAIKLHFKAHQRDILSLESHPATRSAGLDYYDLQRFAIELYSPSSSLLQKLIASASFSRVTTLRVIPSFIIRTPAPDMVSILEPFTSLTTFSTEDGILRSLLKYPERTAALFPTLVTLEVTRRWREKPTQQIGVLAHEKFLKLRKEIGRPISILDLGSVLKLQRDRNHFEFEHPGLLVKWSRMIDGEWRTEEYRCGDGHPEKLRFSSVVEILEAEQS</sequence>
<dbReference type="Proteomes" id="UP000521872">
    <property type="component" value="Unassembled WGS sequence"/>
</dbReference>
<organism evidence="1 2">
    <name type="scientific">Agrocybe pediades</name>
    <dbReference type="NCBI Taxonomy" id="84607"/>
    <lineage>
        <taxon>Eukaryota</taxon>
        <taxon>Fungi</taxon>
        <taxon>Dikarya</taxon>
        <taxon>Basidiomycota</taxon>
        <taxon>Agaricomycotina</taxon>
        <taxon>Agaricomycetes</taxon>
        <taxon>Agaricomycetidae</taxon>
        <taxon>Agaricales</taxon>
        <taxon>Agaricineae</taxon>
        <taxon>Strophariaceae</taxon>
        <taxon>Agrocybe</taxon>
    </lineage>
</organism>
<evidence type="ECO:0000313" key="1">
    <source>
        <dbReference type="EMBL" id="KAF4613365.1"/>
    </source>
</evidence>
<dbReference type="AlphaFoldDB" id="A0A8H4VMC1"/>
<name>A0A8H4VMC1_9AGAR</name>
<dbReference type="SUPFAM" id="SSF52047">
    <property type="entry name" value="RNI-like"/>
    <property type="match status" value="1"/>
</dbReference>
<dbReference type="Gene3D" id="1.20.1280.50">
    <property type="match status" value="1"/>
</dbReference>
<protein>
    <recommendedName>
        <fullName evidence="3">F-box domain-containing protein</fullName>
    </recommendedName>
</protein>
<reference evidence="1 2" key="1">
    <citation type="submission" date="2019-12" db="EMBL/GenBank/DDBJ databases">
        <authorList>
            <person name="Floudas D."/>
            <person name="Bentzer J."/>
            <person name="Ahren D."/>
            <person name="Johansson T."/>
            <person name="Persson P."/>
            <person name="Tunlid A."/>
        </authorList>
    </citation>
    <scope>NUCLEOTIDE SEQUENCE [LARGE SCALE GENOMIC DNA]</scope>
    <source>
        <strain evidence="1 2">CBS 102.39</strain>
    </source>
</reference>
<gene>
    <name evidence="1" type="ORF">D9613_010847</name>
</gene>
<evidence type="ECO:0008006" key="3">
    <source>
        <dbReference type="Google" id="ProtNLM"/>
    </source>
</evidence>
<proteinExistence type="predicted"/>
<comment type="caution">
    <text evidence="1">The sequence shown here is derived from an EMBL/GenBank/DDBJ whole genome shotgun (WGS) entry which is preliminary data.</text>
</comment>
<accession>A0A8H4VMC1</accession>
<keyword evidence="2" id="KW-1185">Reference proteome</keyword>
<dbReference type="EMBL" id="JAACJL010000046">
    <property type="protein sequence ID" value="KAF4613365.1"/>
    <property type="molecule type" value="Genomic_DNA"/>
</dbReference>